<gene>
    <name evidence="2" type="ORF">MNBD_ALPHA01-507</name>
</gene>
<accession>A0A3B0TIZ8</accession>
<keyword evidence="1" id="KW-0472">Membrane</keyword>
<dbReference type="InterPro" id="IPR009554">
    <property type="entry name" value="Phageshock_PspB"/>
</dbReference>
<dbReference type="GO" id="GO:0009271">
    <property type="term" value="P:phage shock"/>
    <property type="evidence" value="ECO:0007669"/>
    <property type="project" value="InterPro"/>
</dbReference>
<dbReference type="AlphaFoldDB" id="A0A3B0TIZ8"/>
<dbReference type="Pfam" id="PF06667">
    <property type="entry name" value="PspB"/>
    <property type="match status" value="1"/>
</dbReference>
<evidence type="ECO:0000313" key="2">
    <source>
        <dbReference type="EMBL" id="VAW07036.1"/>
    </source>
</evidence>
<keyword evidence="1" id="KW-1133">Transmembrane helix</keyword>
<organism evidence="2">
    <name type="scientific">hydrothermal vent metagenome</name>
    <dbReference type="NCBI Taxonomy" id="652676"/>
    <lineage>
        <taxon>unclassified sequences</taxon>
        <taxon>metagenomes</taxon>
        <taxon>ecological metagenomes</taxon>
    </lineage>
</organism>
<sequence>METLGILFMVVVAPLMIIFHYVTKWKQSTTLTSEDEKILTEMWDSAERIEARIQNIERILDAESPDWRTK</sequence>
<dbReference type="NCBIfam" id="TIGR02976">
    <property type="entry name" value="phageshock_pspB"/>
    <property type="match status" value="1"/>
</dbReference>
<evidence type="ECO:0000256" key="1">
    <source>
        <dbReference type="SAM" id="Phobius"/>
    </source>
</evidence>
<feature type="transmembrane region" description="Helical" evidence="1">
    <location>
        <begin position="6"/>
        <end position="23"/>
    </location>
</feature>
<keyword evidence="1" id="KW-0812">Transmembrane</keyword>
<dbReference type="EMBL" id="UOEJ01000258">
    <property type="protein sequence ID" value="VAW07036.1"/>
    <property type="molecule type" value="Genomic_DNA"/>
</dbReference>
<name>A0A3B0TIZ8_9ZZZZ</name>
<proteinExistence type="predicted"/>
<dbReference type="GO" id="GO:0006355">
    <property type="term" value="P:regulation of DNA-templated transcription"/>
    <property type="evidence" value="ECO:0007669"/>
    <property type="project" value="InterPro"/>
</dbReference>
<reference evidence="2" key="1">
    <citation type="submission" date="2018-06" db="EMBL/GenBank/DDBJ databases">
        <authorList>
            <person name="Zhirakovskaya E."/>
        </authorList>
    </citation>
    <scope>NUCLEOTIDE SEQUENCE</scope>
</reference>
<protein>
    <submittedName>
        <fullName evidence="2">Phage shock protein B</fullName>
    </submittedName>
</protein>